<evidence type="ECO:0000256" key="10">
    <source>
        <dbReference type="ARBA" id="ARBA00023224"/>
    </source>
</evidence>
<sequence>MAIIENTFVYINIVMLIISFPGNILIIAVNILDFCKNRRLPVSDQLIFGCSVFSLLHGLVEIVQFAIEEYHLITAHILMYFNIGTICFSALLNIHFCLKIVNINHWFYIGLQRRFSMLIYWPLMTFLLGYTLINFLSLLYIKQKVLLNTTSAVVESQACSWSLFICMSMSVFDTLLCLVSTLTIVIHLFQHMKRIQENTMGSRSPNMEVYIRTVITVTTLLAANILLFSSMFFRCILVALNEMFGLHLFSILISTCHIFSSYFIIKGTKKLDTVLVKVLNQCLLLLKPNQ</sequence>
<evidence type="ECO:0000256" key="9">
    <source>
        <dbReference type="ARBA" id="ARBA00023170"/>
    </source>
</evidence>
<feature type="transmembrane region" description="Helical" evidence="13">
    <location>
        <begin position="161"/>
        <end position="189"/>
    </location>
</feature>
<evidence type="ECO:0000313" key="15">
    <source>
        <dbReference type="Proteomes" id="UP000770717"/>
    </source>
</evidence>
<evidence type="ECO:0000256" key="3">
    <source>
        <dbReference type="ARBA" id="ARBA00022480"/>
    </source>
</evidence>
<feature type="transmembrane region" description="Helical" evidence="13">
    <location>
        <begin position="118"/>
        <end position="141"/>
    </location>
</feature>
<feature type="transmembrane region" description="Helical" evidence="13">
    <location>
        <begin position="209"/>
        <end position="232"/>
    </location>
</feature>
<keyword evidence="3 12" id="KW-0919">Taste</keyword>
<evidence type="ECO:0000256" key="1">
    <source>
        <dbReference type="ARBA" id="ARBA00004141"/>
    </source>
</evidence>
<dbReference type="GO" id="GO:0033038">
    <property type="term" value="F:bitter taste receptor activity"/>
    <property type="evidence" value="ECO:0007669"/>
    <property type="project" value="InterPro"/>
</dbReference>
<dbReference type="PANTHER" id="PTHR11394:SF47">
    <property type="entry name" value="TASTE RECEPTOR TYPE 2 MEMBER 40"/>
    <property type="match status" value="1"/>
</dbReference>
<keyword evidence="15" id="KW-1185">Reference proteome</keyword>
<comment type="subcellular location">
    <subcellularLocation>
        <location evidence="1 12">Membrane</location>
        <topology evidence="1 12">Multi-pass membrane protein</topology>
    </subcellularLocation>
</comment>
<keyword evidence="5 12" id="KW-0812">Transmembrane</keyword>
<reference evidence="14" key="1">
    <citation type="thesis" date="2020" institute="ProQuest LLC" country="789 East Eisenhower Parkway, Ann Arbor, MI, USA">
        <title>Comparative Genomics and Chromosome Evolution.</title>
        <authorList>
            <person name="Mudd A.B."/>
        </authorList>
    </citation>
    <scope>NUCLEOTIDE SEQUENCE</scope>
    <source>
        <strain evidence="14">HN-11 Male</strain>
        <tissue evidence="14">Kidney and liver</tissue>
    </source>
</reference>
<evidence type="ECO:0000256" key="13">
    <source>
        <dbReference type="SAM" id="Phobius"/>
    </source>
</evidence>
<feature type="transmembrane region" description="Helical" evidence="13">
    <location>
        <begin position="73"/>
        <end position="98"/>
    </location>
</feature>
<dbReference type="InterPro" id="IPR007960">
    <property type="entry name" value="TAS2R"/>
</dbReference>
<gene>
    <name evidence="14" type="ORF">GDO78_010227</name>
</gene>
<evidence type="ECO:0000256" key="4">
    <source>
        <dbReference type="ARBA" id="ARBA00022606"/>
    </source>
</evidence>
<evidence type="ECO:0000256" key="8">
    <source>
        <dbReference type="ARBA" id="ARBA00023136"/>
    </source>
</evidence>
<keyword evidence="10 12" id="KW-0807">Transducer</keyword>
<keyword evidence="7 12" id="KW-0297">G-protein coupled receptor</keyword>
<evidence type="ECO:0000313" key="14">
    <source>
        <dbReference type="EMBL" id="KAG9480844.1"/>
    </source>
</evidence>
<feature type="transmembrane region" description="Helical" evidence="13">
    <location>
        <begin position="46"/>
        <end position="67"/>
    </location>
</feature>
<comment type="caution">
    <text evidence="14">The sequence shown here is derived from an EMBL/GenBank/DDBJ whole genome shotgun (WGS) entry which is preliminary data.</text>
</comment>
<keyword evidence="6 13" id="KW-1133">Transmembrane helix</keyword>
<dbReference type="AlphaFoldDB" id="A0A8J6K9U1"/>
<protein>
    <recommendedName>
        <fullName evidence="12">Taste receptor type 2</fullName>
    </recommendedName>
</protein>
<organism evidence="14 15">
    <name type="scientific">Eleutherodactylus coqui</name>
    <name type="common">Puerto Rican coqui</name>
    <dbReference type="NCBI Taxonomy" id="57060"/>
    <lineage>
        <taxon>Eukaryota</taxon>
        <taxon>Metazoa</taxon>
        <taxon>Chordata</taxon>
        <taxon>Craniata</taxon>
        <taxon>Vertebrata</taxon>
        <taxon>Euteleostomi</taxon>
        <taxon>Amphibia</taxon>
        <taxon>Batrachia</taxon>
        <taxon>Anura</taxon>
        <taxon>Neobatrachia</taxon>
        <taxon>Hyloidea</taxon>
        <taxon>Eleutherodactylidae</taxon>
        <taxon>Eleutherodactylinae</taxon>
        <taxon>Eleutherodactylus</taxon>
        <taxon>Eleutherodactylus</taxon>
    </lineage>
</organism>
<evidence type="ECO:0000256" key="11">
    <source>
        <dbReference type="RuleBase" id="RU004423"/>
    </source>
</evidence>
<keyword evidence="4 12" id="KW-0716">Sensory transduction</keyword>
<keyword evidence="8 12" id="KW-0472">Membrane</keyword>
<dbReference type="GO" id="GO:0016020">
    <property type="term" value="C:membrane"/>
    <property type="evidence" value="ECO:0007669"/>
    <property type="project" value="UniProtKB-SubCell"/>
</dbReference>
<evidence type="ECO:0000256" key="6">
    <source>
        <dbReference type="ARBA" id="ARBA00022989"/>
    </source>
</evidence>
<keyword evidence="9 12" id="KW-0675">Receptor</keyword>
<dbReference type="PANTHER" id="PTHR11394">
    <property type="entry name" value="TASTE RECEPTOR TYPE 2"/>
    <property type="match status" value="1"/>
</dbReference>
<accession>A0A8J6K9U1</accession>
<feature type="transmembrane region" description="Helical" evidence="13">
    <location>
        <begin position="12"/>
        <end position="34"/>
    </location>
</feature>
<feature type="transmembrane region" description="Helical" evidence="13">
    <location>
        <begin position="244"/>
        <end position="265"/>
    </location>
</feature>
<dbReference type="EMBL" id="WNTK01000006">
    <property type="protein sequence ID" value="KAG9480844.1"/>
    <property type="molecule type" value="Genomic_DNA"/>
</dbReference>
<evidence type="ECO:0000256" key="7">
    <source>
        <dbReference type="ARBA" id="ARBA00023040"/>
    </source>
</evidence>
<evidence type="ECO:0000256" key="12">
    <source>
        <dbReference type="RuleBase" id="RU004424"/>
    </source>
</evidence>
<dbReference type="Pfam" id="PF05296">
    <property type="entry name" value="TAS2R"/>
    <property type="match status" value="1"/>
</dbReference>
<proteinExistence type="inferred from homology"/>
<comment type="similarity">
    <text evidence="2 11">Belongs to the G-protein coupled receptor T2R family.</text>
</comment>
<evidence type="ECO:0000256" key="2">
    <source>
        <dbReference type="ARBA" id="ARBA00007376"/>
    </source>
</evidence>
<evidence type="ECO:0000256" key="5">
    <source>
        <dbReference type="ARBA" id="ARBA00022692"/>
    </source>
</evidence>
<name>A0A8J6K9U1_ELECQ</name>
<dbReference type="OrthoDB" id="8876749at2759"/>
<dbReference type="GO" id="GO:0004930">
    <property type="term" value="F:G protein-coupled receptor activity"/>
    <property type="evidence" value="ECO:0007669"/>
    <property type="project" value="UniProtKB-KW"/>
</dbReference>
<dbReference type="Proteomes" id="UP000770717">
    <property type="component" value="Unassembled WGS sequence"/>
</dbReference>